<dbReference type="InParanoid" id="A0A1M6NSF2"/>
<feature type="domain" description="Dienelactone hydrolase" evidence="2">
    <location>
        <begin position="36"/>
        <end position="256"/>
    </location>
</feature>
<dbReference type="Proteomes" id="UP000184510">
    <property type="component" value="Unassembled WGS sequence"/>
</dbReference>
<feature type="signal peptide" evidence="1">
    <location>
        <begin position="1"/>
        <end position="23"/>
    </location>
</feature>
<dbReference type="InterPro" id="IPR002925">
    <property type="entry name" value="Dienelactn_hydro"/>
</dbReference>
<evidence type="ECO:0000313" key="3">
    <source>
        <dbReference type="EMBL" id="SHJ98653.1"/>
    </source>
</evidence>
<dbReference type="InterPro" id="IPR050261">
    <property type="entry name" value="FrsA_esterase"/>
</dbReference>
<dbReference type="OrthoDB" id="9771666at2"/>
<dbReference type="PANTHER" id="PTHR22946:SF0">
    <property type="entry name" value="DIENELACTONE HYDROLASE DOMAIN-CONTAINING PROTEIN"/>
    <property type="match status" value="1"/>
</dbReference>
<evidence type="ECO:0000256" key="1">
    <source>
        <dbReference type="SAM" id="SignalP"/>
    </source>
</evidence>
<dbReference type="FunCoup" id="A0A1M6NSF2">
    <property type="interactions" value="290"/>
</dbReference>
<organism evidence="3 4">
    <name type="scientific">Rubritalea squalenifaciens DSM 18772</name>
    <dbReference type="NCBI Taxonomy" id="1123071"/>
    <lineage>
        <taxon>Bacteria</taxon>
        <taxon>Pseudomonadati</taxon>
        <taxon>Verrucomicrobiota</taxon>
        <taxon>Verrucomicrobiia</taxon>
        <taxon>Verrucomicrobiales</taxon>
        <taxon>Rubritaleaceae</taxon>
        <taxon>Rubritalea</taxon>
    </lineage>
</organism>
<feature type="chain" id="PRO_5013291347" evidence="1">
    <location>
        <begin position="24"/>
        <end position="260"/>
    </location>
</feature>
<keyword evidence="3" id="KW-0378">Hydrolase</keyword>
<dbReference type="RefSeq" id="WP_143184520.1">
    <property type="nucleotide sequence ID" value="NZ_FQYR01000005.1"/>
</dbReference>
<evidence type="ECO:0000313" key="4">
    <source>
        <dbReference type="Proteomes" id="UP000184510"/>
    </source>
</evidence>
<dbReference type="EMBL" id="FQYR01000005">
    <property type="protein sequence ID" value="SHJ98653.1"/>
    <property type="molecule type" value="Genomic_DNA"/>
</dbReference>
<dbReference type="Pfam" id="PF01738">
    <property type="entry name" value="DLH"/>
    <property type="match status" value="1"/>
</dbReference>
<dbReference type="AlphaFoldDB" id="A0A1M6NSF2"/>
<gene>
    <name evidence="3" type="ORF">SAMN02745181_2953</name>
</gene>
<dbReference type="Gene3D" id="3.40.50.1820">
    <property type="entry name" value="alpha/beta hydrolase"/>
    <property type="match status" value="1"/>
</dbReference>
<dbReference type="GO" id="GO:0016787">
    <property type="term" value="F:hydrolase activity"/>
    <property type="evidence" value="ECO:0007669"/>
    <property type="project" value="UniProtKB-KW"/>
</dbReference>
<keyword evidence="4" id="KW-1185">Reference proteome</keyword>
<keyword evidence="1" id="KW-0732">Signal</keyword>
<proteinExistence type="predicted"/>
<protein>
    <submittedName>
        <fullName evidence="3">Dienelactone hydrolase</fullName>
    </submittedName>
</protein>
<dbReference type="STRING" id="1123071.SAMN02745181_2953"/>
<dbReference type="InterPro" id="IPR029058">
    <property type="entry name" value="AB_hydrolase_fold"/>
</dbReference>
<name>A0A1M6NSF2_9BACT</name>
<dbReference type="PANTHER" id="PTHR22946">
    <property type="entry name" value="DIENELACTONE HYDROLASE DOMAIN-CONTAINING PROTEIN-RELATED"/>
    <property type="match status" value="1"/>
</dbReference>
<dbReference type="SUPFAM" id="SSF53474">
    <property type="entry name" value="alpha/beta-Hydrolases"/>
    <property type="match status" value="1"/>
</dbReference>
<evidence type="ECO:0000259" key="2">
    <source>
        <dbReference type="Pfam" id="PF01738"/>
    </source>
</evidence>
<sequence>MFLFKRVHVLLGSLLLSFSFLQAGEDVVYKDGDTELQGYVAVPDKVEGKVPLVVIVHQWMGLTDYEKSRAEQLAKLGYVAFAVDIYGKGVRPANRAEAGKQAGSYKEDRALYRQRLNAGLTVALKQPNVDASRVVAIGYCFGGTGVIELARSGANIAGVVSFHGGLDSPVPADGGNIKCKVLACHGADDPFVKPEDLAAFEKEMRDHQVDWQLIKYGGAVHSFTQKMAGDDPSKGAAYNAQADERSWTHMLDFFKVAMGK</sequence>
<reference evidence="3 4" key="1">
    <citation type="submission" date="2016-11" db="EMBL/GenBank/DDBJ databases">
        <authorList>
            <person name="Jaros S."/>
            <person name="Januszkiewicz K."/>
            <person name="Wedrychowicz H."/>
        </authorList>
    </citation>
    <scope>NUCLEOTIDE SEQUENCE [LARGE SCALE GENOMIC DNA]</scope>
    <source>
        <strain evidence="3 4">DSM 18772</strain>
    </source>
</reference>
<accession>A0A1M6NSF2</accession>